<feature type="transmembrane region" description="Helical" evidence="1">
    <location>
        <begin position="15"/>
        <end position="33"/>
    </location>
</feature>
<proteinExistence type="predicted"/>
<protein>
    <submittedName>
        <fullName evidence="3">Transporter</fullName>
    </submittedName>
</protein>
<evidence type="ECO:0000313" key="3">
    <source>
        <dbReference type="EMBL" id="MPQ54984.1"/>
    </source>
</evidence>
<gene>
    <name evidence="3" type="ORF">GBB84_29590</name>
</gene>
<feature type="non-terminal residue" evidence="3">
    <location>
        <position position="1"/>
    </location>
</feature>
<keyword evidence="1" id="KW-0472">Membrane</keyword>
<dbReference type="Proteomes" id="UP000475079">
    <property type="component" value="Unassembled WGS sequence"/>
</dbReference>
<reference evidence="3 4" key="1">
    <citation type="submission" date="2019-10" db="EMBL/GenBank/DDBJ databases">
        <title>Characterization of a new Citrobacter species.</title>
        <authorList>
            <person name="Goncalves Ribeiro T."/>
            <person name="Izdebski R."/>
            <person name="Urbanowicz P."/>
            <person name="Carmeli Y."/>
            <person name="Gniadkowski M."/>
            <person name="Peixe L."/>
        </authorList>
    </citation>
    <scope>NUCLEOTIDE SEQUENCE [LARGE SCALE GENOMIC DNA]</scope>
    <source>
        <strain evidence="3 4">NMI7905_11</strain>
    </source>
</reference>
<dbReference type="InterPro" id="IPR056066">
    <property type="entry name" value="DUF7649"/>
</dbReference>
<feature type="domain" description="DUF7649" evidence="2">
    <location>
        <begin position="2"/>
        <end position="71"/>
    </location>
</feature>
<evidence type="ECO:0000313" key="4">
    <source>
        <dbReference type="Proteomes" id="UP000475079"/>
    </source>
</evidence>
<dbReference type="Pfam" id="PF24661">
    <property type="entry name" value="DUF7649"/>
    <property type="match status" value="1"/>
</dbReference>
<name>A0A6L5EHK0_9ENTR</name>
<dbReference type="AlphaFoldDB" id="A0A6L5EHK0"/>
<feature type="transmembrane region" description="Helical" evidence="1">
    <location>
        <begin position="40"/>
        <end position="72"/>
    </location>
</feature>
<evidence type="ECO:0000256" key="1">
    <source>
        <dbReference type="SAM" id="Phobius"/>
    </source>
</evidence>
<organism evidence="3 4">
    <name type="scientific">Citrobacter telavivensis</name>
    <dbReference type="NCBI Taxonomy" id="2653932"/>
    <lineage>
        <taxon>Bacteria</taxon>
        <taxon>Pseudomonadati</taxon>
        <taxon>Pseudomonadota</taxon>
        <taxon>Gammaproteobacteria</taxon>
        <taxon>Enterobacterales</taxon>
        <taxon>Enterobacteriaceae</taxon>
        <taxon>Citrobacter</taxon>
    </lineage>
</organism>
<dbReference type="EMBL" id="WHIY01000273">
    <property type="protein sequence ID" value="MPQ54984.1"/>
    <property type="molecule type" value="Genomic_DNA"/>
</dbReference>
<keyword evidence="1" id="KW-1133">Transmembrane helix</keyword>
<sequence>CLLTGALILMVSEHFSRFLLILFLFLLLIRYYTGKEGNNLLLVAATILFFFIVMLNPFVILAIFVAVIYSLFLLYPMMNQEKEQTNLVFEEVVTVKKEK</sequence>
<feature type="non-terminal residue" evidence="3">
    <location>
        <position position="99"/>
    </location>
</feature>
<comment type="caution">
    <text evidence="3">The sequence shown here is derived from an EMBL/GenBank/DDBJ whole genome shotgun (WGS) entry which is preliminary data.</text>
</comment>
<evidence type="ECO:0000259" key="2">
    <source>
        <dbReference type="Pfam" id="PF24661"/>
    </source>
</evidence>
<keyword evidence="4" id="KW-1185">Reference proteome</keyword>
<keyword evidence="1" id="KW-0812">Transmembrane</keyword>
<accession>A0A6L5EHK0</accession>